<protein>
    <recommendedName>
        <fullName evidence="2">Small, acid-soluble spore protein K</fullName>
        <shortName evidence="2">SASP K</shortName>
    </recommendedName>
</protein>
<evidence type="ECO:0000313" key="4">
    <source>
        <dbReference type="EMBL" id="GAE31133.1"/>
    </source>
</evidence>
<accession>W4QHK0</accession>
<gene>
    <name evidence="2" type="primary">sspK</name>
    <name evidence="4" type="ORF">JCM9152_2579</name>
</gene>
<dbReference type="GO" id="GO:0042601">
    <property type="term" value="C:endospore-forming forespore"/>
    <property type="evidence" value="ECO:0007669"/>
    <property type="project" value="InterPro"/>
</dbReference>
<proteinExistence type="evidence at transcript level"/>
<reference evidence="4" key="1">
    <citation type="journal article" date="2014" name="Genome Announc.">
        <title>Draft Genome Sequences of Three Alkaliphilic Bacillus Strains, Bacillus wakoensis JCM 9140T, Bacillus akibai JCM 9157T, and Bacillus hemicellulosilyticus JCM 9152T.</title>
        <authorList>
            <person name="Yuki M."/>
            <person name="Oshima K."/>
            <person name="Suda W."/>
            <person name="Oshida Y."/>
            <person name="Kitamura K."/>
            <person name="Iida T."/>
            <person name="Hattori M."/>
            <person name="Ohkuma M."/>
        </authorList>
    </citation>
    <scope>NUCLEOTIDE SEQUENCE [LARGE SCALE GENOMIC DNA]</scope>
    <source>
        <strain evidence="4">JCM 9152</strain>
    </source>
</reference>
<evidence type="ECO:0000256" key="3">
    <source>
        <dbReference type="SAM" id="MobiDB-lite"/>
    </source>
</evidence>
<feature type="region of interest" description="Disordered" evidence="3">
    <location>
        <begin position="1"/>
        <end position="50"/>
    </location>
</feature>
<evidence type="ECO:0000313" key="5">
    <source>
        <dbReference type="Proteomes" id="UP000018895"/>
    </source>
</evidence>
<keyword evidence="5" id="KW-1185">Reference proteome</keyword>
<dbReference type="Pfam" id="PF08176">
    <property type="entry name" value="SspK"/>
    <property type="match status" value="1"/>
</dbReference>
<dbReference type="EMBL" id="BAUU01000016">
    <property type="protein sequence ID" value="GAE31133.1"/>
    <property type="molecule type" value="Genomic_DNA"/>
</dbReference>
<dbReference type="OrthoDB" id="2382188at2"/>
<sequence length="50" mass="5927">MRNKAKDFPNHINFKGSSPKDYNTYESLRPNGTINTRPQERMKNSQEQEK</sequence>
<comment type="similarity">
    <text evidence="2">Belongs to the SspK family.</text>
</comment>
<keyword evidence="1 2" id="KW-0749">Sporulation</keyword>
<dbReference type="GO" id="GO:0030435">
    <property type="term" value="P:sporulation resulting in formation of a cellular spore"/>
    <property type="evidence" value="ECO:0007669"/>
    <property type="project" value="UniProtKB-KW"/>
</dbReference>
<name>W4QHK0_9BACI</name>
<comment type="subcellular location">
    <subcellularLocation>
        <location evidence="2">Spore core</location>
    </subcellularLocation>
</comment>
<evidence type="ECO:0000256" key="1">
    <source>
        <dbReference type="ARBA" id="ARBA00022969"/>
    </source>
</evidence>
<dbReference type="InterPro" id="IPR012611">
    <property type="entry name" value="SASP_SspK"/>
</dbReference>
<dbReference type="STRING" id="1236971.JCM9152_2579"/>
<dbReference type="GO" id="GO:0030436">
    <property type="term" value="P:asexual sporulation"/>
    <property type="evidence" value="ECO:0007669"/>
    <property type="project" value="UniProtKB-UniRule"/>
</dbReference>
<comment type="caution">
    <text evidence="4">The sequence shown here is derived from an EMBL/GenBank/DDBJ whole genome shotgun (WGS) entry which is preliminary data.</text>
</comment>
<dbReference type="Proteomes" id="UP000018895">
    <property type="component" value="Unassembled WGS sequence"/>
</dbReference>
<dbReference type="HAMAP" id="MF_01504">
    <property type="entry name" value="SspK"/>
    <property type="match status" value="1"/>
</dbReference>
<organism evidence="4 5">
    <name type="scientific">Halalkalibacter hemicellulosilyticusJCM 9152</name>
    <dbReference type="NCBI Taxonomy" id="1236971"/>
    <lineage>
        <taxon>Bacteria</taxon>
        <taxon>Bacillati</taxon>
        <taxon>Bacillota</taxon>
        <taxon>Bacilli</taxon>
        <taxon>Bacillales</taxon>
        <taxon>Bacillaceae</taxon>
        <taxon>Halalkalibacter</taxon>
    </lineage>
</organism>
<feature type="compositionally biased region" description="Polar residues" evidence="3">
    <location>
        <begin position="20"/>
        <end position="37"/>
    </location>
</feature>
<dbReference type="AlphaFoldDB" id="W4QHK0"/>
<feature type="compositionally biased region" description="Basic and acidic residues" evidence="3">
    <location>
        <begin position="38"/>
        <end position="50"/>
    </location>
</feature>
<evidence type="ECO:0000256" key="2">
    <source>
        <dbReference type="HAMAP-Rule" id="MF_01504"/>
    </source>
</evidence>
<dbReference type="RefSeq" id="WP_060526032.1">
    <property type="nucleotide sequence ID" value="NZ_BAUU01000016.1"/>
</dbReference>
<comment type="induction">
    <text evidence="2">Expressed only in the forespore compartment of sporulating cells.</text>
</comment>